<dbReference type="KEGG" id="mpro:BJP34_06230"/>
<dbReference type="InterPro" id="IPR035943">
    <property type="entry name" value="XisI-like_sf"/>
</dbReference>
<name>A0A1D8TN79_9CYAN</name>
<dbReference type="STRING" id="1458985.BJP34_06230"/>
<organism evidence="1 2">
    <name type="scientific">Moorena producens PAL-8-15-08-1</name>
    <dbReference type="NCBI Taxonomy" id="1458985"/>
    <lineage>
        <taxon>Bacteria</taxon>
        <taxon>Bacillati</taxon>
        <taxon>Cyanobacteriota</taxon>
        <taxon>Cyanophyceae</taxon>
        <taxon>Coleofasciculales</taxon>
        <taxon>Coleofasciculaceae</taxon>
        <taxon>Moorena</taxon>
    </lineage>
</organism>
<dbReference type="Gene3D" id="3.30.310.110">
    <property type="entry name" value="XisI-like"/>
    <property type="match status" value="1"/>
</dbReference>
<reference evidence="2" key="1">
    <citation type="submission" date="2016-10" db="EMBL/GenBank/DDBJ databases">
        <title>Comparative genomics uncovers the prolific and rare metabolic potential of the cyanobacterial genus Moorea.</title>
        <authorList>
            <person name="Leao T."/>
            <person name="Castelao G."/>
            <person name="Korobeynikov A."/>
            <person name="Monroe E.A."/>
            <person name="Podell S."/>
            <person name="Glukhov E."/>
            <person name="Allen E."/>
            <person name="Gerwick W.H."/>
            <person name="Gerwick L."/>
        </authorList>
    </citation>
    <scope>NUCLEOTIDE SEQUENCE [LARGE SCALE GENOMIC DNA]</scope>
    <source>
        <strain evidence="2">PAL-8-15-08-1</strain>
    </source>
</reference>
<dbReference type="CDD" id="cd16382">
    <property type="entry name" value="XisI-like"/>
    <property type="match status" value="1"/>
</dbReference>
<evidence type="ECO:0000313" key="2">
    <source>
        <dbReference type="Proteomes" id="UP000177870"/>
    </source>
</evidence>
<dbReference type="SUPFAM" id="SSF143847">
    <property type="entry name" value="XisI-like"/>
    <property type="match status" value="1"/>
</dbReference>
<evidence type="ECO:0000313" key="1">
    <source>
        <dbReference type="EMBL" id="AOW99100.1"/>
    </source>
</evidence>
<dbReference type="OrthoDB" id="467081at2"/>
<dbReference type="InterPro" id="IPR014968">
    <property type="entry name" value="XisI"/>
</dbReference>
<dbReference type="EMBL" id="CP017599">
    <property type="protein sequence ID" value="AOW99100.1"/>
    <property type="molecule type" value="Genomic_DNA"/>
</dbReference>
<dbReference type="Proteomes" id="UP000177870">
    <property type="component" value="Chromosome"/>
</dbReference>
<gene>
    <name evidence="1" type="ORF">BJP34_06230</name>
</gene>
<dbReference type="AlphaFoldDB" id="A0A1D8TN79"/>
<sequence length="120" mass="13765">METFTGVTNCSTALLQILKNYCNILNRHKNNSINNTVISKIIVSDDKTRYLVIREGWKDTQRIHSLIFDAEIRNNKIWLHHDGLDYGITEELLAAGIPKEQIVLAFHPPHIRQHTGYGIS</sequence>
<dbReference type="RefSeq" id="WP_070391594.1">
    <property type="nucleotide sequence ID" value="NZ_CP017599.1"/>
</dbReference>
<accession>A0A1D8TN79</accession>
<proteinExistence type="predicted"/>
<protein>
    <recommendedName>
        <fullName evidence="3">XisI protein</fullName>
    </recommendedName>
</protein>
<evidence type="ECO:0008006" key="3">
    <source>
        <dbReference type="Google" id="ProtNLM"/>
    </source>
</evidence>
<dbReference type="Pfam" id="PF08869">
    <property type="entry name" value="XisI"/>
    <property type="match status" value="1"/>
</dbReference>